<organism evidence="2">
    <name type="scientific">marine sediment metagenome</name>
    <dbReference type="NCBI Taxonomy" id="412755"/>
    <lineage>
        <taxon>unclassified sequences</taxon>
        <taxon>metagenomes</taxon>
        <taxon>ecological metagenomes</taxon>
    </lineage>
</organism>
<evidence type="ECO:0000256" key="1">
    <source>
        <dbReference type="SAM" id="MobiDB-lite"/>
    </source>
</evidence>
<reference evidence="2" key="1">
    <citation type="journal article" date="2015" name="Nature">
        <title>Complex archaea that bridge the gap between prokaryotes and eukaryotes.</title>
        <authorList>
            <person name="Spang A."/>
            <person name="Saw J.H."/>
            <person name="Jorgensen S.L."/>
            <person name="Zaremba-Niedzwiedzka K."/>
            <person name="Martijn J."/>
            <person name="Lind A.E."/>
            <person name="van Eijk R."/>
            <person name="Schleper C."/>
            <person name="Guy L."/>
            <person name="Ettema T.J."/>
        </authorList>
    </citation>
    <scope>NUCLEOTIDE SEQUENCE</scope>
</reference>
<feature type="compositionally biased region" description="Low complexity" evidence="1">
    <location>
        <begin position="25"/>
        <end position="39"/>
    </location>
</feature>
<feature type="compositionally biased region" description="Low complexity" evidence="1">
    <location>
        <begin position="52"/>
        <end position="66"/>
    </location>
</feature>
<proteinExistence type="predicted"/>
<evidence type="ECO:0000313" key="2">
    <source>
        <dbReference type="EMBL" id="KKN61516.1"/>
    </source>
</evidence>
<feature type="compositionally biased region" description="Polar residues" evidence="1">
    <location>
        <begin position="15"/>
        <end position="24"/>
    </location>
</feature>
<feature type="region of interest" description="Disordered" evidence="1">
    <location>
        <begin position="1"/>
        <end position="126"/>
    </location>
</feature>
<dbReference type="AlphaFoldDB" id="A0A0F9UJX3"/>
<dbReference type="EMBL" id="LAZR01000655">
    <property type="protein sequence ID" value="KKN61516.1"/>
    <property type="molecule type" value="Genomic_DNA"/>
</dbReference>
<sequence>MPHTNNDFFGHPSNVFGQTSTRPSLATPTAGLAAAGGAPRPVTTTRQTTEQLGETATRAGLGAATRSSNLVAQPAEQRRQQKARDRAAAEQRLAAQRAQQEAINQRSRDEAAARRTGGSLVGGQFVGGTGSAGGGGGGAGGGGGFGTFSNDPSLARQLTVANAPSSLSTQQFGQQQTQDRTRTALQEQFRQGAIDAIPGLLNAGGGGGDPFPVGGGDTTARDAALAASAGRAQERIGLATQGALRGLEGSLTSRGISGPIEGGAVGNVLATGLQQRGEFERDQALAEAARLASVEDRNFAGNLALRTGRQQNIGPILGLLSQGGNIF</sequence>
<comment type="caution">
    <text evidence="2">The sequence shown here is derived from an EMBL/GenBank/DDBJ whole genome shotgun (WGS) entry which is preliminary data.</text>
</comment>
<protein>
    <submittedName>
        <fullName evidence="2">Uncharacterized protein</fullName>
    </submittedName>
</protein>
<feature type="compositionally biased region" description="Polar residues" evidence="1">
    <location>
        <begin position="42"/>
        <end position="51"/>
    </location>
</feature>
<feature type="compositionally biased region" description="Low complexity" evidence="1">
    <location>
        <begin position="90"/>
        <end position="102"/>
    </location>
</feature>
<gene>
    <name evidence="2" type="ORF">LCGC14_0521040</name>
</gene>
<name>A0A0F9UJX3_9ZZZZ</name>
<accession>A0A0F9UJX3</accession>
<feature type="compositionally biased region" description="Basic and acidic residues" evidence="1">
    <location>
        <begin position="76"/>
        <end position="89"/>
    </location>
</feature>